<dbReference type="Gene3D" id="3.90.25.10">
    <property type="entry name" value="UDP-galactose 4-epimerase, domain 1"/>
    <property type="match status" value="1"/>
</dbReference>
<dbReference type="Pfam" id="PF16363">
    <property type="entry name" value="GDP_Man_Dehyd"/>
    <property type="match status" value="1"/>
</dbReference>
<dbReference type="Gene3D" id="3.40.50.720">
    <property type="entry name" value="NAD(P)-binding Rossmann-like Domain"/>
    <property type="match status" value="1"/>
</dbReference>
<protein>
    <submittedName>
        <fullName evidence="2">NAD-dependent epimerase/dehydratase family protein</fullName>
    </submittedName>
</protein>
<sequence>MRMVEFMEKVLIFGASGFVGSYLSQEFLNHDYEVYGSDKNVTEMLPKEVEFQISDILNSIQTEKLIGEINPDIIVNLAAISSVGASWNIPQATIDINVIGALNIMEAARKVEKKPKIMFIGSSEEYIASSLPINENTPLNASNPYGISKISLERFAKLYRDQYGLNIYCVRPFNHTGVGQRESFVLPSFCKQVAKIEKSRKSGVINVGNISVKRDFSHVKDIVRAYRVIVESDCCEVVYNVGSGKAYSLEKMLEYIISLSSQKIEIQIDQSRFRPTDHPVICCDHSLISEKLGWEPEYTVFDALKEMFEYYSK</sequence>
<proteinExistence type="predicted"/>
<evidence type="ECO:0000313" key="3">
    <source>
        <dbReference type="Proteomes" id="UP000260721"/>
    </source>
</evidence>
<dbReference type="Proteomes" id="UP000260721">
    <property type="component" value="Unassembled WGS sequence"/>
</dbReference>
<evidence type="ECO:0000259" key="1">
    <source>
        <dbReference type="Pfam" id="PF16363"/>
    </source>
</evidence>
<name>A0A3E3E582_9FIRM</name>
<dbReference type="PANTHER" id="PTHR43000">
    <property type="entry name" value="DTDP-D-GLUCOSE 4,6-DEHYDRATASE-RELATED"/>
    <property type="match status" value="1"/>
</dbReference>
<dbReference type="AlphaFoldDB" id="A0A3E3E582"/>
<gene>
    <name evidence="2" type="ORF">DXC78_05460</name>
</gene>
<evidence type="ECO:0000313" key="2">
    <source>
        <dbReference type="EMBL" id="RGD76662.1"/>
    </source>
</evidence>
<accession>A0A3E3E582</accession>
<comment type="caution">
    <text evidence="2">The sequence shown here is derived from an EMBL/GenBank/DDBJ whole genome shotgun (WGS) entry which is preliminary data.</text>
</comment>
<reference evidence="2 3" key="1">
    <citation type="submission" date="2018-08" db="EMBL/GenBank/DDBJ databases">
        <title>A genome reference for cultivated species of the human gut microbiota.</title>
        <authorList>
            <person name="Zou Y."/>
            <person name="Xue W."/>
            <person name="Luo G."/>
        </authorList>
    </citation>
    <scope>NUCLEOTIDE SEQUENCE [LARGE SCALE GENOMIC DNA]</scope>
    <source>
        <strain evidence="2 3">TF08-11</strain>
    </source>
</reference>
<dbReference type="InterPro" id="IPR016040">
    <property type="entry name" value="NAD(P)-bd_dom"/>
</dbReference>
<feature type="domain" description="NAD(P)-binding" evidence="1">
    <location>
        <begin position="11"/>
        <end position="307"/>
    </location>
</feature>
<dbReference type="EMBL" id="QUSK01000010">
    <property type="protein sequence ID" value="RGD76662.1"/>
    <property type="molecule type" value="Genomic_DNA"/>
</dbReference>
<organism evidence="2 3">
    <name type="scientific">Faecalicoccus pleomorphus</name>
    <dbReference type="NCBI Taxonomy" id="1323"/>
    <lineage>
        <taxon>Bacteria</taxon>
        <taxon>Bacillati</taxon>
        <taxon>Bacillota</taxon>
        <taxon>Erysipelotrichia</taxon>
        <taxon>Erysipelotrichales</taxon>
        <taxon>Erysipelotrichaceae</taxon>
        <taxon>Faecalicoccus</taxon>
    </lineage>
</organism>
<dbReference type="InterPro" id="IPR036291">
    <property type="entry name" value="NAD(P)-bd_dom_sf"/>
</dbReference>
<dbReference type="SUPFAM" id="SSF51735">
    <property type="entry name" value="NAD(P)-binding Rossmann-fold domains"/>
    <property type="match status" value="1"/>
</dbReference>